<organism evidence="2 3">
    <name type="scientific">Aspergillus sclerotialis</name>
    <dbReference type="NCBI Taxonomy" id="2070753"/>
    <lineage>
        <taxon>Eukaryota</taxon>
        <taxon>Fungi</taxon>
        <taxon>Dikarya</taxon>
        <taxon>Ascomycota</taxon>
        <taxon>Pezizomycotina</taxon>
        <taxon>Eurotiomycetes</taxon>
        <taxon>Eurotiomycetidae</taxon>
        <taxon>Eurotiales</taxon>
        <taxon>Aspergillaceae</taxon>
        <taxon>Aspergillus</taxon>
        <taxon>Aspergillus subgen. Polypaecilum</taxon>
    </lineage>
</organism>
<dbReference type="EMBL" id="MVGC01000208">
    <property type="protein sequence ID" value="RJE21731.1"/>
    <property type="molecule type" value="Genomic_DNA"/>
</dbReference>
<protein>
    <submittedName>
        <fullName evidence="2">Polyphosphoinositide phosphatase</fullName>
    </submittedName>
</protein>
<comment type="caution">
    <text evidence="2">The sequence shown here is derived from an EMBL/GenBank/DDBJ whole genome shotgun (WGS) entry which is preliminary data.</text>
</comment>
<feature type="region of interest" description="Disordered" evidence="1">
    <location>
        <begin position="1"/>
        <end position="24"/>
    </location>
</feature>
<evidence type="ECO:0000313" key="2">
    <source>
        <dbReference type="EMBL" id="RJE21731.1"/>
    </source>
</evidence>
<gene>
    <name evidence="2" type="ORF">PHISCL_05915</name>
</gene>
<name>A0A3A2ZXF9_9EURO</name>
<dbReference type="STRING" id="2070753.A0A3A2ZXF9"/>
<evidence type="ECO:0000256" key="1">
    <source>
        <dbReference type="SAM" id="MobiDB-lite"/>
    </source>
</evidence>
<dbReference type="AlphaFoldDB" id="A0A3A2ZXF9"/>
<dbReference type="OrthoDB" id="405996at2759"/>
<accession>A0A3A2ZXF9</accession>
<dbReference type="Proteomes" id="UP000266188">
    <property type="component" value="Unassembled WGS sequence"/>
</dbReference>
<keyword evidence="3" id="KW-1185">Reference proteome</keyword>
<reference evidence="3" key="1">
    <citation type="submission" date="2017-02" db="EMBL/GenBank/DDBJ databases">
        <authorList>
            <person name="Tafer H."/>
            <person name="Lopandic K."/>
        </authorList>
    </citation>
    <scope>NUCLEOTIDE SEQUENCE [LARGE SCALE GENOMIC DNA]</scope>
    <source>
        <strain evidence="3">CBS 366.77</strain>
    </source>
</reference>
<evidence type="ECO:0000313" key="3">
    <source>
        <dbReference type="Proteomes" id="UP000266188"/>
    </source>
</evidence>
<proteinExistence type="predicted"/>
<sequence>MKEPKPQPSSQIPPIQPAPLTTTPSKAQIAQWTLGRLVTDSLNPSVTSAEAEEYEHYINHPLKVPLVVTSDDEITADSVRAGNSNHDLLEYANKINVEEGSLQSMAERNLSAYAEFLSVSDDGLTVVAEDYETKRYKRYRQWLRGKSLFKQRVDL</sequence>